<feature type="region of interest" description="Disordered" evidence="1">
    <location>
        <begin position="26"/>
        <end position="48"/>
    </location>
</feature>
<protein>
    <recommendedName>
        <fullName evidence="4">CopG family transcriptional regulator</fullName>
    </recommendedName>
</protein>
<proteinExistence type="predicted"/>
<reference evidence="2 3" key="1">
    <citation type="journal article" date="2023" name="Microbiol. Spectr.">
        <title>Symbiosis of Carpenter Bees with Uncharacterized Lactic Acid Bacteria Showing NAD Auxotrophy.</title>
        <authorList>
            <person name="Kawasaki S."/>
            <person name="Ozawa K."/>
            <person name="Mori T."/>
            <person name="Yamamoto A."/>
            <person name="Ito M."/>
            <person name="Ohkuma M."/>
            <person name="Sakamoto M."/>
            <person name="Matsutani M."/>
        </authorList>
    </citation>
    <scope>NUCLEOTIDE SEQUENCE [LARGE SCALE GENOMIC DNA]</scope>
    <source>
        <strain evidence="2 3">Kim37-2</strain>
    </source>
</reference>
<sequence>MKEQKKTYLSQDGTAITDEMVDRWADEAENGYPDSADIRPAEGRPWES</sequence>
<dbReference type="Proteomes" id="UP001321766">
    <property type="component" value="Chromosome"/>
</dbReference>
<dbReference type="EMBL" id="AP026798">
    <property type="protein sequence ID" value="BDR52274.1"/>
    <property type="molecule type" value="Genomic_DNA"/>
</dbReference>
<evidence type="ECO:0000256" key="1">
    <source>
        <dbReference type="SAM" id="MobiDB-lite"/>
    </source>
</evidence>
<name>A0ABM8B5Y4_9BIFI</name>
<evidence type="ECO:0000313" key="3">
    <source>
        <dbReference type="Proteomes" id="UP001321766"/>
    </source>
</evidence>
<organism evidence="2 3">
    <name type="scientific">Bombiscardovia nodaiensis</name>
    <dbReference type="NCBI Taxonomy" id="2932181"/>
    <lineage>
        <taxon>Bacteria</taxon>
        <taxon>Bacillati</taxon>
        <taxon>Actinomycetota</taxon>
        <taxon>Actinomycetes</taxon>
        <taxon>Bifidobacteriales</taxon>
        <taxon>Bifidobacteriaceae</taxon>
        <taxon>Bombiscardovia</taxon>
    </lineage>
</organism>
<evidence type="ECO:0008006" key="4">
    <source>
        <dbReference type="Google" id="ProtNLM"/>
    </source>
</evidence>
<evidence type="ECO:0000313" key="2">
    <source>
        <dbReference type="EMBL" id="BDR52274.1"/>
    </source>
</evidence>
<gene>
    <name evidence="2" type="ORF">KIM372_01810</name>
</gene>
<keyword evidence="3" id="KW-1185">Reference proteome</keyword>
<accession>A0ABM8B5Y4</accession>
<feature type="compositionally biased region" description="Basic and acidic residues" evidence="1">
    <location>
        <begin position="36"/>
        <end position="48"/>
    </location>
</feature>